<evidence type="ECO:0000313" key="1">
    <source>
        <dbReference type="EMBL" id="CDG03674.1"/>
    </source>
</evidence>
<gene>
    <name evidence="1" type="ORF">O9U_11000</name>
</gene>
<protein>
    <submittedName>
        <fullName evidence="1">Uncharacterized protein</fullName>
    </submittedName>
</protein>
<proteinExistence type="predicted"/>
<accession>S6F4G9</accession>
<organism evidence="1 2">
    <name type="scientific">Lactococcus lactis subsp. lactis A12</name>
    <dbReference type="NCBI Taxonomy" id="1137134"/>
    <lineage>
        <taxon>Bacteria</taxon>
        <taxon>Bacillati</taxon>
        <taxon>Bacillota</taxon>
        <taxon>Bacilli</taxon>
        <taxon>Lactobacillales</taxon>
        <taxon>Streptococcaceae</taxon>
        <taxon>Lactococcus</taxon>
    </lineage>
</organism>
<reference evidence="1 2" key="1">
    <citation type="journal article" date="2013" name="Appl. Environ. Microbiol.">
        <title>The Carbohydrate Metabolism Signature of Lactococcus lactis Strain A12 Reveals Its Sourdough Ecosystem Origin.</title>
        <authorList>
            <person name="Passerini D."/>
            <person name="Coddeville M."/>
            <person name="Le Bourgeois P."/>
            <person name="Loubiere P."/>
            <person name="Ritzenthaler P."/>
            <person name="Fontagne-Faucher C."/>
            <person name="Daveran-Mingot M.L."/>
            <person name="Cocaign-Bousquet M."/>
        </authorList>
    </citation>
    <scope>NUCLEOTIDE SEQUENCE [LARGE SCALE GENOMIC DNA]</scope>
    <source>
        <strain evidence="1 2">A12</strain>
    </source>
</reference>
<name>S6F4G9_LACLL</name>
<sequence length="13" mass="1638">MKLEGRDRIEDYL</sequence>
<dbReference type="Proteomes" id="UP000015361">
    <property type="component" value="Unassembled WGS sequence"/>
</dbReference>
<comment type="caution">
    <text evidence="1">The sequence shown here is derived from an EMBL/GenBank/DDBJ whole genome shotgun (WGS) entry which is preliminary data.</text>
</comment>
<dbReference type="EMBL" id="CBLU010000005">
    <property type="protein sequence ID" value="CDG03674.1"/>
    <property type="molecule type" value="Genomic_DNA"/>
</dbReference>
<evidence type="ECO:0000313" key="2">
    <source>
        <dbReference type="Proteomes" id="UP000015361"/>
    </source>
</evidence>